<dbReference type="InterPro" id="IPR032675">
    <property type="entry name" value="LRR_dom_sf"/>
</dbReference>
<dbReference type="OrthoDB" id="2788229at2759"/>
<dbReference type="Gene3D" id="3.80.10.10">
    <property type="entry name" value="Ribonuclease Inhibitor"/>
    <property type="match status" value="1"/>
</dbReference>
<sequence>MPPQHLPPELHDFIFSHLRNTSGIPSLRVCLTVSKAFHELVEPHLYHHLTLTNSNDLDRCFEFSPETILKFFSAKPYLAYHVRSLKISLGSRSYPYRSAESEDTLLVATIMLLQGVKSICLENRRLKGVCMPRDWLRWTHTSVEFRSTFLQILKLPSMREIRVEDISEFPLHILNGLTSLRTISLSGLFLYEATPNSSASQLSSRDKDKRAQLKSLTLEDCYSDVVLAWLLDPSSRTSPDISRITHFKINTRSESAFKNLPFVLSGCKSSLEVLEIDACPDIVNLFYRTGERETRMPIPTPSRNVLPPSPLLSRLPSFGITVGISQPPGPGSAPSSRLKTISVSLPSPFFLSYLSALKHLKFDLTIFSAKVPAANPTSTEDFYTDGYSTPFEWVRCMLEELLLPDGHMNGSHSLERLTLDIVFRGDLDVLSKISWAPLACALSSFSPAVPSLKNVEIQARLYKKDAKSSELGEMKNDGIEVIELLKRDEDMGLLIKRGLVSVSDMIL</sequence>
<comment type="caution">
    <text evidence="2">The sequence shown here is derived from an EMBL/GenBank/DDBJ whole genome shotgun (WGS) entry which is preliminary data.</text>
</comment>
<accession>A0A409Y3P2</accession>
<dbReference type="AlphaFoldDB" id="A0A409Y3P2"/>
<gene>
    <name evidence="2" type="ORF">CVT26_002368</name>
</gene>
<dbReference type="SUPFAM" id="SSF52047">
    <property type="entry name" value="RNI-like"/>
    <property type="match status" value="1"/>
</dbReference>
<name>A0A409Y3P2_9AGAR</name>
<dbReference type="InParanoid" id="A0A409Y3P2"/>
<protein>
    <recommendedName>
        <fullName evidence="1">F-box domain-containing protein</fullName>
    </recommendedName>
</protein>
<organism evidence="2 3">
    <name type="scientific">Gymnopilus dilepis</name>
    <dbReference type="NCBI Taxonomy" id="231916"/>
    <lineage>
        <taxon>Eukaryota</taxon>
        <taxon>Fungi</taxon>
        <taxon>Dikarya</taxon>
        <taxon>Basidiomycota</taxon>
        <taxon>Agaricomycotina</taxon>
        <taxon>Agaricomycetes</taxon>
        <taxon>Agaricomycetidae</taxon>
        <taxon>Agaricales</taxon>
        <taxon>Agaricineae</taxon>
        <taxon>Hymenogastraceae</taxon>
        <taxon>Gymnopilus</taxon>
    </lineage>
</organism>
<keyword evidence="3" id="KW-1185">Reference proteome</keyword>
<dbReference type="InterPro" id="IPR001810">
    <property type="entry name" value="F-box_dom"/>
</dbReference>
<dbReference type="EMBL" id="NHYE01001220">
    <property type="protein sequence ID" value="PPQ97610.1"/>
    <property type="molecule type" value="Genomic_DNA"/>
</dbReference>
<evidence type="ECO:0000259" key="1">
    <source>
        <dbReference type="Pfam" id="PF12937"/>
    </source>
</evidence>
<dbReference type="Pfam" id="PF12937">
    <property type="entry name" value="F-box-like"/>
    <property type="match status" value="1"/>
</dbReference>
<dbReference type="Proteomes" id="UP000284706">
    <property type="component" value="Unassembled WGS sequence"/>
</dbReference>
<feature type="domain" description="F-box" evidence="1">
    <location>
        <begin position="4"/>
        <end position="51"/>
    </location>
</feature>
<evidence type="ECO:0000313" key="3">
    <source>
        <dbReference type="Proteomes" id="UP000284706"/>
    </source>
</evidence>
<evidence type="ECO:0000313" key="2">
    <source>
        <dbReference type="EMBL" id="PPQ97610.1"/>
    </source>
</evidence>
<proteinExistence type="predicted"/>
<reference evidence="2 3" key="1">
    <citation type="journal article" date="2018" name="Evol. Lett.">
        <title>Horizontal gene cluster transfer increased hallucinogenic mushroom diversity.</title>
        <authorList>
            <person name="Reynolds H.T."/>
            <person name="Vijayakumar V."/>
            <person name="Gluck-Thaler E."/>
            <person name="Korotkin H.B."/>
            <person name="Matheny P.B."/>
            <person name="Slot J.C."/>
        </authorList>
    </citation>
    <scope>NUCLEOTIDE SEQUENCE [LARGE SCALE GENOMIC DNA]</scope>
    <source>
        <strain evidence="2 3">SRW20</strain>
    </source>
</reference>